<accession>A0A010ZMF3</accession>
<comment type="caution">
    <text evidence="1">The sequence shown here is derived from an EMBL/GenBank/DDBJ whole genome shotgun (WGS) entry which is preliminary data.</text>
</comment>
<dbReference type="RefSeq" id="WP_035848624.1">
    <property type="nucleotide sequence ID" value="NZ_KK073874.1"/>
</dbReference>
<organism evidence="1 2">
    <name type="scientific">Cryptosporangium arvum DSM 44712</name>
    <dbReference type="NCBI Taxonomy" id="927661"/>
    <lineage>
        <taxon>Bacteria</taxon>
        <taxon>Bacillati</taxon>
        <taxon>Actinomycetota</taxon>
        <taxon>Actinomycetes</taxon>
        <taxon>Cryptosporangiales</taxon>
        <taxon>Cryptosporangiaceae</taxon>
        <taxon>Cryptosporangium</taxon>
    </lineage>
</organism>
<protein>
    <submittedName>
        <fullName evidence="1">Uncharacterized protein</fullName>
    </submittedName>
</protein>
<dbReference type="Proteomes" id="UP000021053">
    <property type="component" value="Unassembled WGS sequence"/>
</dbReference>
<dbReference type="AlphaFoldDB" id="A0A010ZMF3"/>
<gene>
    <name evidence="1" type="ORF">CryarDRAFT_0885</name>
</gene>
<sequence>MAVLTKHRRTYTLDGSRVELWRSLRRGSLIIDDVVVPVEVTSFRRLAVSAGAVRLGPSGAMLPDGPAGWEVTRRSVSVVRDGARIDVREEGFLRKTTTVDVTGEWADRELIVLTAAFALLARQRRRRMIMIVAAASNHG</sequence>
<dbReference type="OrthoDB" id="4176397at2"/>
<reference evidence="1 2" key="1">
    <citation type="submission" date="2013-07" db="EMBL/GenBank/DDBJ databases">
        <authorList>
            <consortium name="DOE Joint Genome Institute"/>
            <person name="Eisen J."/>
            <person name="Huntemann M."/>
            <person name="Han J."/>
            <person name="Chen A."/>
            <person name="Kyrpides N."/>
            <person name="Mavromatis K."/>
            <person name="Markowitz V."/>
            <person name="Palaniappan K."/>
            <person name="Ivanova N."/>
            <person name="Schaumberg A."/>
            <person name="Pati A."/>
            <person name="Liolios K."/>
            <person name="Nordberg H.P."/>
            <person name="Cantor M.N."/>
            <person name="Hua S.X."/>
            <person name="Woyke T."/>
        </authorList>
    </citation>
    <scope>NUCLEOTIDE SEQUENCE [LARGE SCALE GENOMIC DNA]</scope>
    <source>
        <strain evidence="1 2">DSM 44712</strain>
    </source>
</reference>
<keyword evidence="2" id="KW-1185">Reference proteome</keyword>
<dbReference type="EMBL" id="JFBT01000001">
    <property type="protein sequence ID" value="EXG79839.1"/>
    <property type="molecule type" value="Genomic_DNA"/>
</dbReference>
<evidence type="ECO:0000313" key="2">
    <source>
        <dbReference type="Proteomes" id="UP000021053"/>
    </source>
</evidence>
<proteinExistence type="predicted"/>
<dbReference type="HOGENOM" id="CLU_1841793_0_0_11"/>
<name>A0A010ZMF3_9ACTN</name>
<evidence type="ECO:0000313" key="1">
    <source>
        <dbReference type="EMBL" id="EXG79839.1"/>
    </source>
</evidence>